<protein>
    <recommendedName>
        <fullName evidence="6">ABC transporter domain-containing protein</fullName>
    </recommendedName>
</protein>
<dbReference type="Pfam" id="PF00005">
    <property type="entry name" value="ABC_tran"/>
    <property type="match status" value="1"/>
</dbReference>
<keyword evidence="5" id="KW-0472">Membrane</keyword>
<feature type="domain" description="ABC transporter" evidence="6">
    <location>
        <begin position="70"/>
        <end position="198"/>
    </location>
</feature>
<reference evidence="7" key="1">
    <citation type="submission" date="2022-12" db="EMBL/GenBank/DDBJ databases">
        <title>Draft genome assemblies for two species of Escallonia (Escalloniales).</title>
        <authorList>
            <person name="Chanderbali A."/>
            <person name="Dervinis C."/>
            <person name="Anghel I."/>
            <person name="Soltis D."/>
            <person name="Soltis P."/>
            <person name="Zapata F."/>
        </authorList>
    </citation>
    <scope>NUCLEOTIDE SEQUENCE</scope>
    <source>
        <strain evidence="7">UCBG64.0493</strain>
        <tissue evidence="7">Leaf</tissue>
    </source>
</reference>
<sequence length="258" mass="28549">MSRFTRTDTNRNLETLLDLDKTAQVVKNVARQPTRKLIPGQGLEFNNLSYSVMKKQKRDGVWINKEAYLLNDISGQALRGEVMAIMGPSGAGKSTFLDALAGRIAQGSLEGSVRIEGKPLQALRDITVIVQVTTSYMKMISSYVMQDDQLFATLTVFETFMFAAEVRLPPTISRSEKKKRVHELLEQLGLTTLRSPPLSTTTPPHRPSLSPFNLTTTALLQPPQPTATIIVHPIVNAKPPLSQPSTIFIAHQQLNLTD</sequence>
<evidence type="ECO:0000256" key="5">
    <source>
        <dbReference type="ARBA" id="ARBA00023136"/>
    </source>
</evidence>
<dbReference type="Proteomes" id="UP001188597">
    <property type="component" value="Unassembled WGS sequence"/>
</dbReference>
<dbReference type="InterPro" id="IPR003439">
    <property type="entry name" value="ABC_transporter-like_ATP-bd"/>
</dbReference>
<dbReference type="InterPro" id="IPR050352">
    <property type="entry name" value="ABCG_transporters"/>
</dbReference>
<dbReference type="GO" id="GO:0005524">
    <property type="term" value="F:ATP binding"/>
    <property type="evidence" value="ECO:0007669"/>
    <property type="project" value="InterPro"/>
</dbReference>
<evidence type="ECO:0000256" key="1">
    <source>
        <dbReference type="ARBA" id="ARBA00004141"/>
    </source>
</evidence>
<dbReference type="GO" id="GO:0016020">
    <property type="term" value="C:membrane"/>
    <property type="evidence" value="ECO:0007669"/>
    <property type="project" value="UniProtKB-SubCell"/>
</dbReference>
<dbReference type="InterPro" id="IPR027417">
    <property type="entry name" value="P-loop_NTPase"/>
</dbReference>
<proteinExistence type="predicted"/>
<evidence type="ECO:0000256" key="3">
    <source>
        <dbReference type="ARBA" id="ARBA00022692"/>
    </source>
</evidence>
<evidence type="ECO:0000256" key="2">
    <source>
        <dbReference type="ARBA" id="ARBA00022448"/>
    </source>
</evidence>
<dbReference type="AlphaFoldDB" id="A0AA89BCP5"/>
<evidence type="ECO:0000256" key="4">
    <source>
        <dbReference type="ARBA" id="ARBA00022989"/>
    </source>
</evidence>
<dbReference type="EMBL" id="JAVXUP010000133">
    <property type="protein sequence ID" value="KAK3036990.1"/>
    <property type="molecule type" value="Genomic_DNA"/>
</dbReference>
<keyword evidence="4" id="KW-1133">Transmembrane helix</keyword>
<evidence type="ECO:0000313" key="8">
    <source>
        <dbReference type="Proteomes" id="UP001188597"/>
    </source>
</evidence>
<dbReference type="GO" id="GO:0042626">
    <property type="term" value="F:ATPase-coupled transmembrane transporter activity"/>
    <property type="evidence" value="ECO:0007669"/>
    <property type="project" value="TreeGrafter"/>
</dbReference>
<gene>
    <name evidence="7" type="ORF">RJ639_029979</name>
</gene>
<accession>A0AA89BCP5</accession>
<comment type="subcellular location">
    <subcellularLocation>
        <location evidence="1">Membrane</location>
        <topology evidence="1">Multi-pass membrane protein</topology>
    </subcellularLocation>
</comment>
<organism evidence="7 8">
    <name type="scientific">Escallonia herrerae</name>
    <dbReference type="NCBI Taxonomy" id="1293975"/>
    <lineage>
        <taxon>Eukaryota</taxon>
        <taxon>Viridiplantae</taxon>
        <taxon>Streptophyta</taxon>
        <taxon>Embryophyta</taxon>
        <taxon>Tracheophyta</taxon>
        <taxon>Spermatophyta</taxon>
        <taxon>Magnoliopsida</taxon>
        <taxon>eudicotyledons</taxon>
        <taxon>Gunneridae</taxon>
        <taxon>Pentapetalae</taxon>
        <taxon>asterids</taxon>
        <taxon>campanulids</taxon>
        <taxon>Escalloniales</taxon>
        <taxon>Escalloniaceae</taxon>
        <taxon>Escallonia</taxon>
    </lineage>
</organism>
<dbReference type="Gene3D" id="3.40.50.300">
    <property type="entry name" value="P-loop containing nucleotide triphosphate hydrolases"/>
    <property type="match status" value="1"/>
</dbReference>
<name>A0AA89BCP5_9ASTE</name>
<dbReference type="PANTHER" id="PTHR48041:SF73">
    <property type="entry name" value="ABC TRANSPORTER G FAMILY MEMBER STR"/>
    <property type="match status" value="1"/>
</dbReference>
<evidence type="ECO:0000259" key="6">
    <source>
        <dbReference type="Pfam" id="PF00005"/>
    </source>
</evidence>
<evidence type="ECO:0000313" key="7">
    <source>
        <dbReference type="EMBL" id="KAK3036990.1"/>
    </source>
</evidence>
<keyword evidence="8" id="KW-1185">Reference proteome</keyword>
<dbReference type="SUPFAM" id="SSF52540">
    <property type="entry name" value="P-loop containing nucleoside triphosphate hydrolases"/>
    <property type="match status" value="1"/>
</dbReference>
<dbReference type="GO" id="GO:0016887">
    <property type="term" value="F:ATP hydrolysis activity"/>
    <property type="evidence" value="ECO:0007669"/>
    <property type="project" value="InterPro"/>
</dbReference>
<keyword evidence="2" id="KW-0813">Transport</keyword>
<dbReference type="PANTHER" id="PTHR48041">
    <property type="entry name" value="ABC TRANSPORTER G FAMILY MEMBER 28"/>
    <property type="match status" value="1"/>
</dbReference>
<keyword evidence="3" id="KW-0812">Transmembrane</keyword>
<comment type="caution">
    <text evidence="7">The sequence shown here is derived from an EMBL/GenBank/DDBJ whole genome shotgun (WGS) entry which is preliminary data.</text>
</comment>